<dbReference type="AlphaFoldDB" id="A0A9E7BZV7"/>
<dbReference type="EMBL" id="CP087164">
    <property type="protein sequence ID" value="UGS34902.1"/>
    <property type="molecule type" value="Genomic_DNA"/>
</dbReference>
<sequence length="465" mass="51550">MTIAPDDVAQRQLKAFFEDGRSVGSLLATLRSRRVAMGYQIESGEEEVSAAGRTLHQPKGPLAFSSQHPVVPLTETEEAIIAWSACGPNGMAHWDIATSGGFHELVGIAGRTAAAAGNSFATDLLVIKDEGTFIYNPGDHRDRLVEIQGPEDYHKVVDWYREGMTKVLDGRPDIDWATRAPGAPNASLFGPYQYNVNRPGTTWFIPITDHGWLYFSVLLNIFDAWHIYVTDDRTGEPCGTAQWVGEGKLEFPITISQIEQFIFQVETYAPGSMVQNMRLAAESMGLGNWIFCGFFDDVLMGAFPDVAKGLKFRHEPLNEKAPAASGALKTFGVEGVKEGTYVPSPRYKDGKAVVDAMMEEKYGFGRTMSKGEDNWMLQKKGPWSADIVKSIVNSDVVQISDWAVEAVTAYVDYCVEHYGQSPVYYNPLQCNFGAVIHHVDTAFYEQYYDGSSVTADIRGHMDHWH</sequence>
<gene>
    <name evidence="1" type="ORF">DSM104329_01284</name>
</gene>
<dbReference type="Proteomes" id="UP001162834">
    <property type="component" value="Chromosome"/>
</dbReference>
<organism evidence="1 2">
    <name type="scientific">Capillimicrobium parvum</name>
    <dbReference type="NCBI Taxonomy" id="2884022"/>
    <lineage>
        <taxon>Bacteria</taxon>
        <taxon>Bacillati</taxon>
        <taxon>Actinomycetota</taxon>
        <taxon>Thermoleophilia</taxon>
        <taxon>Solirubrobacterales</taxon>
        <taxon>Capillimicrobiaceae</taxon>
        <taxon>Capillimicrobium</taxon>
    </lineage>
</organism>
<proteinExistence type="predicted"/>
<dbReference type="RefSeq" id="WP_259314568.1">
    <property type="nucleotide sequence ID" value="NZ_CP087164.1"/>
</dbReference>
<reference evidence="1" key="1">
    <citation type="journal article" date="2022" name="Int. J. Syst. Evol. Microbiol.">
        <title>Pseudomonas aegrilactucae sp. nov. and Pseudomonas morbosilactucae sp. nov., pathogens causing bacterial rot of lettuce in Japan.</title>
        <authorList>
            <person name="Sawada H."/>
            <person name="Fujikawa T."/>
            <person name="Satou M."/>
        </authorList>
    </citation>
    <scope>NUCLEOTIDE SEQUENCE</scope>
    <source>
        <strain evidence="1">0166_1</strain>
    </source>
</reference>
<name>A0A9E7BZV7_9ACTN</name>
<protein>
    <submittedName>
        <fullName evidence="1">Uncharacterized protein</fullName>
    </submittedName>
</protein>
<accession>A0A9E7BZV7</accession>
<evidence type="ECO:0000313" key="2">
    <source>
        <dbReference type="Proteomes" id="UP001162834"/>
    </source>
</evidence>
<keyword evidence="2" id="KW-1185">Reference proteome</keyword>
<dbReference type="KEGG" id="sbae:DSM104329_01284"/>
<evidence type="ECO:0000313" key="1">
    <source>
        <dbReference type="EMBL" id="UGS34902.1"/>
    </source>
</evidence>